<protein>
    <submittedName>
        <fullName evidence="1">Uncharacterized protein</fullName>
    </submittedName>
</protein>
<accession>A0A1Y0B4E8</accession>
<dbReference type="EMBL" id="KY774314">
    <property type="protein sequence ID" value="ART32291.1"/>
    <property type="molecule type" value="Genomic_DNA"/>
</dbReference>
<dbReference type="AlphaFoldDB" id="A0A1Y0B4E8"/>
<gene>
    <name evidence="1" type="ORF">AEK19_MT2140</name>
</gene>
<name>A0A1Y0B4E8_9LAMI</name>
<organism evidence="1">
    <name type="scientific">Utricularia reniformis</name>
    <dbReference type="NCBI Taxonomy" id="192314"/>
    <lineage>
        <taxon>Eukaryota</taxon>
        <taxon>Viridiplantae</taxon>
        <taxon>Streptophyta</taxon>
        <taxon>Embryophyta</taxon>
        <taxon>Tracheophyta</taxon>
        <taxon>Spermatophyta</taxon>
        <taxon>Magnoliopsida</taxon>
        <taxon>eudicotyledons</taxon>
        <taxon>Gunneridae</taxon>
        <taxon>Pentapetalae</taxon>
        <taxon>asterids</taxon>
        <taxon>lamiids</taxon>
        <taxon>Lamiales</taxon>
        <taxon>Lentibulariaceae</taxon>
        <taxon>Utricularia</taxon>
    </lineage>
</organism>
<proteinExistence type="predicted"/>
<keyword evidence="1" id="KW-0496">Mitochondrion</keyword>
<evidence type="ECO:0000313" key="1">
    <source>
        <dbReference type="EMBL" id="ART32291.1"/>
    </source>
</evidence>
<geneLocation type="mitochondrion" evidence="1"/>
<sequence>MEKTCAAVIAALSGSVMKVKLIFGEANQGSKSVLRSSIVPIRLAASGNLFCILAFFSLKSLVHECDSLAGRRIEL</sequence>
<reference evidence="1" key="1">
    <citation type="submission" date="2017-03" db="EMBL/GenBank/DDBJ databases">
        <title>The mitochondrial genome of the carnivorous plant Utricularia reniformis (Lentibulariaceae): structure, comparative analysis and evolutionary landmarks.</title>
        <authorList>
            <person name="Silva S.R."/>
            <person name="Alvarenga D.O."/>
            <person name="Michael T.P."/>
            <person name="Miranda V.F.O."/>
            <person name="Varani A.M."/>
        </authorList>
    </citation>
    <scope>NUCLEOTIDE SEQUENCE</scope>
</reference>